<dbReference type="PIRSF" id="PIRSF005739">
    <property type="entry name" value="O-mtase"/>
    <property type="match status" value="1"/>
</dbReference>
<dbReference type="InterPro" id="IPR001077">
    <property type="entry name" value="COMT_C"/>
</dbReference>
<evidence type="ECO:0000256" key="1">
    <source>
        <dbReference type="ARBA" id="ARBA00022603"/>
    </source>
</evidence>
<evidence type="ECO:0000256" key="2">
    <source>
        <dbReference type="ARBA" id="ARBA00022679"/>
    </source>
</evidence>
<name>A0A941AIL5_9ACTN</name>
<gene>
    <name evidence="7" type="ORF">JOL79_15880</name>
</gene>
<evidence type="ECO:0000259" key="6">
    <source>
        <dbReference type="Pfam" id="PF08100"/>
    </source>
</evidence>
<dbReference type="Pfam" id="PF08100">
    <property type="entry name" value="Dimerisation"/>
    <property type="match status" value="1"/>
</dbReference>
<dbReference type="InterPro" id="IPR029063">
    <property type="entry name" value="SAM-dependent_MTases_sf"/>
</dbReference>
<dbReference type="GO" id="GO:0008171">
    <property type="term" value="F:O-methyltransferase activity"/>
    <property type="evidence" value="ECO:0007669"/>
    <property type="project" value="InterPro"/>
</dbReference>
<feature type="domain" description="O-methyltransferase C-terminal" evidence="5">
    <location>
        <begin position="88"/>
        <end position="288"/>
    </location>
</feature>
<dbReference type="GO" id="GO:0032259">
    <property type="term" value="P:methylation"/>
    <property type="evidence" value="ECO:0007669"/>
    <property type="project" value="UniProtKB-KW"/>
</dbReference>
<dbReference type="PANTHER" id="PTHR43712">
    <property type="entry name" value="PUTATIVE (AFU_ORTHOLOGUE AFUA_4G14580)-RELATED"/>
    <property type="match status" value="1"/>
</dbReference>
<evidence type="ECO:0000259" key="5">
    <source>
        <dbReference type="Pfam" id="PF00891"/>
    </source>
</evidence>
<dbReference type="SUPFAM" id="SSF46785">
    <property type="entry name" value="Winged helix' DNA-binding domain"/>
    <property type="match status" value="1"/>
</dbReference>
<keyword evidence="1 7" id="KW-0489">Methyltransferase</keyword>
<dbReference type="PROSITE" id="PS51683">
    <property type="entry name" value="SAM_OMT_II"/>
    <property type="match status" value="1"/>
</dbReference>
<dbReference type="GO" id="GO:0046983">
    <property type="term" value="F:protein dimerization activity"/>
    <property type="evidence" value="ECO:0007669"/>
    <property type="project" value="InterPro"/>
</dbReference>
<sequence length="308" mass="32699">MAELGCADHLAEGPLGVDELALRCGAQPVALGRVLRQLAALGLVRTVDPGVYALTEDGAALRSDVPGSLRSSIRMVGEESFWYALGNLPSTVRRGRPAMVERFGPVYQYLAANPETGRLFDDYMTSRSAPFIEAATAYDFSGVRTLVDVGGGKGHNLAAIMTVNPELRGILFDQEHVTPGARTALAELGDRCDVVSGDFFAQVPAGGDAYLLASVIHNWDDDDAVRILTNVRTALAPGGRVLLLELVIPEDDEPHFAKDIDMRMLALLAGGTERTAAEYAALLEKAGLRMTGVVTVPGGASVIEARPV</sequence>
<keyword evidence="3" id="KW-0949">S-adenosyl-L-methionine</keyword>
<dbReference type="Gene3D" id="1.10.10.10">
    <property type="entry name" value="Winged helix-like DNA-binding domain superfamily/Winged helix DNA-binding domain"/>
    <property type="match status" value="1"/>
</dbReference>
<dbReference type="InterPro" id="IPR012967">
    <property type="entry name" value="COMT_dimerisation"/>
</dbReference>
<dbReference type="SUPFAM" id="SSF53335">
    <property type="entry name" value="S-adenosyl-L-methionine-dependent methyltransferases"/>
    <property type="match status" value="1"/>
</dbReference>
<dbReference type="Gene3D" id="3.40.50.150">
    <property type="entry name" value="Vaccinia Virus protein VP39"/>
    <property type="match status" value="1"/>
</dbReference>
<feature type="domain" description="O-methyltransferase dimerisation" evidence="6">
    <location>
        <begin position="2"/>
        <end position="58"/>
    </location>
</feature>
<dbReference type="AlphaFoldDB" id="A0A941AIL5"/>
<dbReference type="CDD" id="cd02440">
    <property type="entry name" value="AdoMet_MTases"/>
    <property type="match status" value="1"/>
</dbReference>
<evidence type="ECO:0000313" key="7">
    <source>
        <dbReference type="EMBL" id="MBP2705296.1"/>
    </source>
</evidence>
<dbReference type="Gene3D" id="1.10.287.1350">
    <property type="match status" value="1"/>
</dbReference>
<comment type="caution">
    <text evidence="7">The sequence shown here is derived from an EMBL/GenBank/DDBJ whole genome shotgun (WGS) entry which is preliminary data.</text>
</comment>
<dbReference type="Proteomes" id="UP000674234">
    <property type="component" value="Unassembled WGS sequence"/>
</dbReference>
<organism evidence="7 8">
    <name type="scientific">Microbispora oryzae</name>
    <dbReference type="NCBI Taxonomy" id="2806554"/>
    <lineage>
        <taxon>Bacteria</taxon>
        <taxon>Bacillati</taxon>
        <taxon>Actinomycetota</taxon>
        <taxon>Actinomycetes</taxon>
        <taxon>Streptosporangiales</taxon>
        <taxon>Streptosporangiaceae</taxon>
        <taxon>Microbispora</taxon>
    </lineage>
</organism>
<evidence type="ECO:0000256" key="3">
    <source>
        <dbReference type="ARBA" id="ARBA00022691"/>
    </source>
</evidence>
<dbReference type="PANTHER" id="PTHR43712:SF2">
    <property type="entry name" value="O-METHYLTRANSFERASE CICE"/>
    <property type="match status" value="1"/>
</dbReference>
<dbReference type="InterPro" id="IPR016461">
    <property type="entry name" value="COMT-like"/>
</dbReference>
<reference evidence="7" key="1">
    <citation type="submission" date="2021-02" db="EMBL/GenBank/DDBJ databases">
        <title>Draft genome sequence of Microbispora sp. RL4-1S isolated from rice leaves in Thailand.</title>
        <authorList>
            <person name="Muangham S."/>
            <person name="Duangmal K."/>
        </authorList>
    </citation>
    <scope>NUCLEOTIDE SEQUENCE</scope>
    <source>
        <strain evidence="7">RL4-1S</strain>
    </source>
</reference>
<evidence type="ECO:0000256" key="4">
    <source>
        <dbReference type="PIRSR" id="PIRSR005739-1"/>
    </source>
</evidence>
<keyword evidence="2" id="KW-0808">Transferase</keyword>
<accession>A0A941AIL5</accession>
<dbReference type="Pfam" id="PF00891">
    <property type="entry name" value="Methyltransf_2"/>
    <property type="match status" value="1"/>
</dbReference>
<dbReference type="InterPro" id="IPR036388">
    <property type="entry name" value="WH-like_DNA-bd_sf"/>
</dbReference>
<proteinExistence type="predicted"/>
<feature type="active site" description="Proton acceptor" evidence="4">
    <location>
        <position position="217"/>
    </location>
</feature>
<keyword evidence="8" id="KW-1185">Reference proteome</keyword>
<evidence type="ECO:0000313" key="8">
    <source>
        <dbReference type="Proteomes" id="UP000674234"/>
    </source>
</evidence>
<dbReference type="InterPro" id="IPR036390">
    <property type="entry name" value="WH_DNA-bd_sf"/>
</dbReference>
<protein>
    <submittedName>
        <fullName evidence="7">Hydroxyneurosporene methyltransferase</fullName>
    </submittedName>
</protein>
<dbReference type="EMBL" id="JAFCNB010000007">
    <property type="protein sequence ID" value="MBP2705296.1"/>
    <property type="molecule type" value="Genomic_DNA"/>
</dbReference>